<feature type="domain" description="Pyridoxamine kinase/Phosphomethylpyrimidine kinase" evidence="2">
    <location>
        <begin position="21"/>
        <end position="294"/>
    </location>
</feature>
<accession>A0AAJ0MS40</accession>
<feature type="domain" description="Thiaminase-2/PQQC" evidence="1">
    <location>
        <begin position="317"/>
        <end position="521"/>
    </location>
</feature>
<gene>
    <name evidence="3" type="ORF">B0T23DRAFT_105772</name>
</gene>
<dbReference type="GO" id="GO:0008902">
    <property type="term" value="F:hydroxymethylpyrimidine kinase activity"/>
    <property type="evidence" value="ECO:0007669"/>
    <property type="project" value="TreeGrafter"/>
</dbReference>
<comment type="caution">
    <text evidence="3">The sequence shown here is derived from an EMBL/GenBank/DDBJ whole genome shotgun (WGS) entry which is preliminary data.</text>
</comment>
<keyword evidence="3" id="KW-0808">Transferase</keyword>
<dbReference type="InterPro" id="IPR004399">
    <property type="entry name" value="HMP/HMP-P_kinase_dom"/>
</dbReference>
<dbReference type="CDD" id="cd19367">
    <property type="entry name" value="TenA_C_ScTHI20-like"/>
    <property type="match status" value="1"/>
</dbReference>
<dbReference type="GO" id="GO:0050334">
    <property type="term" value="F:thiaminase activity"/>
    <property type="evidence" value="ECO:0007669"/>
    <property type="project" value="InterPro"/>
</dbReference>
<proteinExistence type="predicted"/>
<dbReference type="InterPro" id="IPR004305">
    <property type="entry name" value="Thiaminase-2/PQQC"/>
</dbReference>
<dbReference type="GO" id="GO:0008972">
    <property type="term" value="F:phosphomethylpyrimidine kinase activity"/>
    <property type="evidence" value="ECO:0007669"/>
    <property type="project" value="InterPro"/>
</dbReference>
<dbReference type="GO" id="GO:0009228">
    <property type="term" value="P:thiamine biosynthetic process"/>
    <property type="evidence" value="ECO:0007669"/>
    <property type="project" value="InterPro"/>
</dbReference>
<dbReference type="Pfam" id="PF03070">
    <property type="entry name" value="TENA_THI-4"/>
    <property type="match status" value="1"/>
</dbReference>
<protein>
    <submittedName>
        <fullName evidence="3">Phosphomethylpyrimidine kinase-domain-containing protein</fullName>
    </submittedName>
</protein>
<name>A0AAJ0MS40_9PEZI</name>
<dbReference type="Gene3D" id="3.40.1190.20">
    <property type="match status" value="1"/>
</dbReference>
<dbReference type="FunFam" id="3.40.1190.20:FF:000034">
    <property type="entry name" value="Putative hydroxymethylpyrimidine/ phosphomethylpyrimidine kinase 2"/>
    <property type="match status" value="1"/>
</dbReference>
<organism evidence="3 4">
    <name type="scientific">Neurospora hispaniola</name>
    <dbReference type="NCBI Taxonomy" id="588809"/>
    <lineage>
        <taxon>Eukaryota</taxon>
        <taxon>Fungi</taxon>
        <taxon>Dikarya</taxon>
        <taxon>Ascomycota</taxon>
        <taxon>Pezizomycotina</taxon>
        <taxon>Sordariomycetes</taxon>
        <taxon>Sordariomycetidae</taxon>
        <taxon>Sordariales</taxon>
        <taxon>Sordariaceae</taxon>
        <taxon>Neurospora</taxon>
    </lineage>
</organism>
<dbReference type="RefSeq" id="XP_062693752.1">
    <property type="nucleotide sequence ID" value="XM_062831770.1"/>
</dbReference>
<dbReference type="AlphaFoldDB" id="A0AAJ0MS40"/>
<dbReference type="GeneID" id="87869392"/>
<dbReference type="PANTHER" id="PTHR20858">
    <property type="entry name" value="PHOSPHOMETHYLPYRIMIDINE KINASE"/>
    <property type="match status" value="1"/>
</dbReference>
<sequence length="546" mass="59539">MSASNDSGRTLPRVLVIAGSDSSGGAGLEADQKVIAAHGCYAMTATTALTAQNTQGVYGIHEVPVDFLRKQIDAVVGDVGVDVVKTGMLASAGTIEAVAQALQDHKLKTLVIDPVMIATTGVELLPHSASRALCEKLLPIATILTPNVPEANKLLLETGHDQRPVQSVADLEDIAIKVQKLGSKWVLVKGGHSPFRRDGTEAKTEDEMEIVVNVLVGPASGETKRDTEGEMVRIEMPYQRSRNTHGTGCSLASAIASNLAKGMDMVPAVKAGIRYVDAAIRTAPGLGQGNGPLNHFHSVKALPFSSGHFLDYLLERPDVAPVWDRYIHHPFVMAMGDGTLPRESFKGYLMQDYVYLIHYARANALASYKAKNIEDVAGSAAIVANCFREMNLHVQYCAGFGISKEQMEKTEEHQACTAYTRYVLDIGQSEDWFALQMALAPCLLGYGAIAKHLHASPNSKANETDNLYWTWITNYVADDYTTAVKAGRELLERHAVLQSSGRIEELVRVFVHATKVSDNYLLLQTTGRNMEHRRRAELTKWFDLAI</sequence>
<keyword evidence="3" id="KW-0418">Kinase</keyword>
<dbReference type="NCBIfam" id="TIGR00097">
    <property type="entry name" value="HMP-P_kinase"/>
    <property type="match status" value="1"/>
</dbReference>
<dbReference type="InterPro" id="IPR016084">
    <property type="entry name" value="Haem_Oase-like_multi-hlx"/>
</dbReference>
<keyword evidence="4" id="KW-1185">Reference proteome</keyword>
<evidence type="ECO:0000259" key="2">
    <source>
        <dbReference type="Pfam" id="PF08543"/>
    </source>
</evidence>
<dbReference type="NCBIfam" id="TIGR04306">
    <property type="entry name" value="salvage_TenA"/>
    <property type="match status" value="1"/>
</dbReference>
<dbReference type="Proteomes" id="UP001285908">
    <property type="component" value="Unassembled WGS sequence"/>
</dbReference>
<evidence type="ECO:0000259" key="1">
    <source>
        <dbReference type="Pfam" id="PF03070"/>
    </source>
</evidence>
<dbReference type="Pfam" id="PF08543">
    <property type="entry name" value="Phos_pyr_kin"/>
    <property type="match status" value="1"/>
</dbReference>
<reference evidence="3 4" key="1">
    <citation type="journal article" date="2023" name="Mol. Phylogenet. Evol.">
        <title>Genome-scale phylogeny and comparative genomics of the fungal order Sordariales.</title>
        <authorList>
            <person name="Hensen N."/>
            <person name="Bonometti L."/>
            <person name="Westerberg I."/>
            <person name="Brannstrom I.O."/>
            <person name="Guillou S."/>
            <person name="Cros-Aarteil S."/>
            <person name="Calhoun S."/>
            <person name="Haridas S."/>
            <person name="Kuo A."/>
            <person name="Mondo S."/>
            <person name="Pangilinan J."/>
            <person name="Riley R."/>
            <person name="LaButti K."/>
            <person name="Andreopoulos B."/>
            <person name="Lipzen A."/>
            <person name="Chen C."/>
            <person name="Yan M."/>
            <person name="Daum C."/>
            <person name="Ng V."/>
            <person name="Clum A."/>
            <person name="Steindorff A."/>
            <person name="Ohm R.A."/>
            <person name="Martin F."/>
            <person name="Silar P."/>
            <person name="Natvig D.O."/>
            <person name="Lalanne C."/>
            <person name="Gautier V."/>
            <person name="Ament-Velasquez S.L."/>
            <person name="Kruys A."/>
            <person name="Hutchinson M.I."/>
            <person name="Powell A.J."/>
            <person name="Barry K."/>
            <person name="Miller A.N."/>
            <person name="Grigoriev I.V."/>
            <person name="Debuchy R."/>
            <person name="Gladieux P."/>
            <person name="Hiltunen Thoren M."/>
            <person name="Johannesson H."/>
        </authorList>
    </citation>
    <scope>NUCLEOTIDE SEQUENCE [LARGE SCALE GENOMIC DNA]</scope>
    <source>
        <strain evidence="3 4">FGSC 10403</strain>
    </source>
</reference>
<dbReference type="InterPro" id="IPR027574">
    <property type="entry name" value="Thiaminase_II"/>
</dbReference>
<dbReference type="PANTHER" id="PTHR20858:SF17">
    <property type="entry name" value="HYDROXYMETHYLPYRIMIDINE_PHOSPHOMETHYLPYRIMIDINE KINASE THI20-RELATED"/>
    <property type="match status" value="1"/>
</dbReference>
<dbReference type="InterPro" id="IPR013749">
    <property type="entry name" value="PM/HMP-P_kinase-1"/>
</dbReference>
<dbReference type="SUPFAM" id="SSF53613">
    <property type="entry name" value="Ribokinase-like"/>
    <property type="match status" value="1"/>
</dbReference>
<dbReference type="CDD" id="cd01169">
    <property type="entry name" value="HMPP_kinase"/>
    <property type="match status" value="1"/>
</dbReference>
<dbReference type="Gene3D" id="1.20.910.10">
    <property type="entry name" value="Heme oxygenase-like"/>
    <property type="match status" value="1"/>
</dbReference>
<dbReference type="InterPro" id="IPR029056">
    <property type="entry name" value="Ribokinase-like"/>
</dbReference>
<dbReference type="EMBL" id="JAULSX010000003">
    <property type="protein sequence ID" value="KAK3494323.1"/>
    <property type="molecule type" value="Genomic_DNA"/>
</dbReference>
<evidence type="ECO:0000313" key="3">
    <source>
        <dbReference type="EMBL" id="KAK3494323.1"/>
    </source>
</evidence>
<evidence type="ECO:0000313" key="4">
    <source>
        <dbReference type="Proteomes" id="UP001285908"/>
    </source>
</evidence>
<dbReference type="SUPFAM" id="SSF48613">
    <property type="entry name" value="Heme oxygenase-like"/>
    <property type="match status" value="1"/>
</dbReference>
<dbReference type="GO" id="GO:0005829">
    <property type="term" value="C:cytosol"/>
    <property type="evidence" value="ECO:0007669"/>
    <property type="project" value="TreeGrafter"/>
</dbReference>
<dbReference type="FunFam" id="1.20.910.10:FF:000003">
    <property type="entry name" value="Hydroxymethylpyrimidine/phosphomethylpyrimidine kinase THI20"/>
    <property type="match status" value="1"/>
</dbReference>